<evidence type="ECO:0000313" key="8">
    <source>
        <dbReference type="EMBL" id="XBH01625.1"/>
    </source>
</evidence>
<dbReference type="Gene3D" id="2.60.120.200">
    <property type="match status" value="2"/>
</dbReference>
<dbReference type="PANTHER" id="PTHR46682:SF1">
    <property type="entry name" value="ADHESION G-PROTEIN COUPLED RECEPTOR V1"/>
    <property type="match status" value="1"/>
</dbReference>
<feature type="region of interest" description="Disordered" evidence="5">
    <location>
        <begin position="1439"/>
        <end position="1471"/>
    </location>
</feature>
<evidence type="ECO:0000256" key="4">
    <source>
        <dbReference type="ARBA" id="ARBA00023157"/>
    </source>
</evidence>
<evidence type="ECO:0000256" key="2">
    <source>
        <dbReference type="ARBA" id="ARBA00022737"/>
    </source>
</evidence>
<dbReference type="Gene3D" id="2.60.40.650">
    <property type="match status" value="1"/>
</dbReference>
<dbReference type="SUPFAM" id="SSF49899">
    <property type="entry name" value="Concanavalin A-like lectins/glucanases"/>
    <property type="match status" value="2"/>
</dbReference>
<evidence type="ECO:0000256" key="5">
    <source>
        <dbReference type="SAM" id="MobiDB-lite"/>
    </source>
</evidence>
<reference evidence="8" key="1">
    <citation type="submission" date="2024-05" db="EMBL/GenBank/DDBJ databases">
        <title>Planctomycetes of the genus Singulisphaera possess chitinolytic capabilities.</title>
        <authorList>
            <person name="Ivanova A."/>
        </authorList>
    </citation>
    <scope>NUCLEOTIDE SEQUENCE</scope>
    <source>
        <strain evidence="8">Ch08T</strain>
    </source>
</reference>
<proteinExistence type="predicted"/>
<dbReference type="Pfam" id="PF17957">
    <property type="entry name" value="Big_7"/>
    <property type="match status" value="1"/>
</dbReference>
<dbReference type="Pfam" id="PF13205">
    <property type="entry name" value="Big_5"/>
    <property type="match status" value="1"/>
</dbReference>
<sequence length="1506" mass="157956">MSKPYRRRRPAGGTQRFQARPQYEALEERVLFAVNPIVTENQLPGNPPSEWDIVGSGDPTLQGFATDISVDQGQTVSFKINNTSRAIYHIDIYRMGYYGGLGARKVATIAPAQALRIVQPAPLTDPTTALVDAGNWAVAASWAVPSSATSGIYFARLTREDTGGASFIVFVVRDDDSNSDLLFQTSDTTWQAYNDWGGTSFYTGPLGTNPGRAFKISYNRPFMTRTSTYNGRDFVFGAEYPMVRWLEANGYNVSYFTGVDADRYGAEILEHQGYLSVGHDEYWSGAQRANVEAARAAGVHLAFFSGNEIYWKTRWESSIDSSHTPYRTLVCYKETNEAAKIDPLPNVWTGTWRDPRYRTVGDGGLSENALSGQIFVVNRGPGGDTGTSMTVTQADGQMRLWRNTSVATLASGQVATLGDQVLGYEWDEDRDNEFRPDGLIRLSSTTQDVPQLLDDSYVNCPFGGTGANPSGACASCGCVVKPGRATHSLTLYRASSGALVFGAGTVQWSWGLDGTHDGVDTTPDQRMRQATVNLFADMGVQPGTLQPGLVHAAISTDLIGPTSIVTSPSSGAILQIGVPITITGTASDTGGGRVGGVEVSVDGGNTWRRAEGRGNWSFTWTPAISGLALIQSRATDDSANIGNPSPSRSVNISAGNTLVAAFGFDAGSGSTAADTSGRGNNGTISGATWATGRFGGALAFNGTSNWVTVNDASTLDLSNAMTLEAWIRPTALSGWESVLLKENGAGLAYGLYASQDVPRPGIFARIGDIDRTAPGTATLPANTWSHLAATYDGASLRIYVNGTLVNFSSESGSIAVSSGALRIGGNSIWGEYFSGLIDEVRIYSRALAQPEIQLDMNTPIGGGSVDNTPPTVGATTPASNAPGVAVSTNVTAQFSEAIDPTTVTTASFELRGPNNALMAATVAYNSDTRIVTLNPTTDLAMATTYTARVKGGSTGVKDLAGNPLAADFTWSFTTVAAPPPPSLAVNNVSVTEGDSGTINAIFNVTLSAPSTQTVTVSYATANGTATAGVGADYLAIATTLLTFAPGETSKSVSVTVQGDTLVEANETFTLNLTAPTNATIADAQGLGTIVNDDVDTTGLVAAYGFNEGTGTTAADISGHGLNGSLSNATWSTSGRFGNALAFNGTNALVTVADNTLLDLTSGLTLEAWVNPVALSGWTTAILKERPGGLAYSLYASDDTSRPPAGYINRSGTDFNVMGTSALPLNTWTHIATSYDGAAMRLYVNGVLVQTSSLTGNITTSNSPLRIGGNSIWGEYFNGLIDEVRIYSRALAQSEIQTDMTTPVGGSGALMATIEPAAAPAGPSPLTSEAMAPLVVEAAASWQGSLPPGTNLAALTTTPIRIADLPGMQLGWTGDGMIWIDRDAAGHGWFLDPTPGNDREFTRSGDQGEQGRIDLLSVLAHEMGHLLGFGHKEAGVMAEDLGPGVRSLPGSDLTHDGSPGSSTHDDLMLTGDDQALTQLATELIRSRGRRARLVSHEARPRSDSTSS</sequence>
<dbReference type="InterPro" id="IPR003644">
    <property type="entry name" value="Calx_beta"/>
</dbReference>
<dbReference type="InterPro" id="IPR013320">
    <property type="entry name" value="ConA-like_dom_sf"/>
</dbReference>
<dbReference type="InterPro" id="IPR006558">
    <property type="entry name" value="LamG-like"/>
</dbReference>
<protein>
    <submittedName>
        <fullName evidence="8">N,N-dimethylformamidase beta subunit family domain-containing protein</fullName>
    </submittedName>
</protein>
<name>A0AAU7C919_9BACT</name>
<dbReference type="Gene3D" id="2.60.40.1220">
    <property type="match status" value="1"/>
</dbReference>
<gene>
    <name evidence="8" type="ORF">V5E97_25160</name>
</gene>
<keyword evidence="4" id="KW-1015">Disulfide bond</keyword>
<evidence type="ECO:0000256" key="3">
    <source>
        <dbReference type="ARBA" id="ARBA00022837"/>
    </source>
</evidence>
<dbReference type="InterPro" id="IPR046540">
    <property type="entry name" value="DMFA2_C"/>
</dbReference>
<feature type="domain" description="LamG-like jellyroll fold" evidence="7">
    <location>
        <begin position="1161"/>
        <end position="1293"/>
    </location>
</feature>
<dbReference type="GO" id="GO:0008237">
    <property type="term" value="F:metallopeptidase activity"/>
    <property type="evidence" value="ECO:0007669"/>
    <property type="project" value="InterPro"/>
</dbReference>
<keyword evidence="2" id="KW-0677">Repeat</keyword>
<evidence type="ECO:0000259" key="7">
    <source>
        <dbReference type="SMART" id="SM00560"/>
    </source>
</evidence>
<dbReference type="Pfam" id="PF20254">
    <property type="entry name" value="DMFA2_C"/>
    <property type="match status" value="1"/>
</dbReference>
<feature type="domain" description="LamG-like jellyroll fold" evidence="7">
    <location>
        <begin position="719"/>
        <end position="850"/>
    </location>
</feature>
<dbReference type="InterPro" id="IPR014755">
    <property type="entry name" value="Cu-Rt/internalin_Ig-like"/>
</dbReference>
<dbReference type="RefSeq" id="WP_406694367.1">
    <property type="nucleotide sequence ID" value="NZ_CP155447.1"/>
</dbReference>
<accession>A0AAU7C919</accession>
<dbReference type="GO" id="GO:0004930">
    <property type="term" value="F:G protein-coupled receptor activity"/>
    <property type="evidence" value="ECO:0007669"/>
    <property type="project" value="InterPro"/>
</dbReference>
<feature type="region of interest" description="Disordered" evidence="5">
    <location>
        <begin position="1485"/>
        <end position="1506"/>
    </location>
</feature>
<dbReference type="SUPFAM" id="SSF141072">
    <property type="entry name" value="CalX-like"/>
    <property type="match status" value="1"/>
</dbReference>
<dbReference type="PANTHER" id="PTHR46682">
    <property type="entry name" value="ADHESION G-PROTEIN COUPLED RECEPTOR V1"/>
    <property type="match status" value="1"/>
</dbReference>
<dbReference type="Pfam" id="PF03160">
    <property type="entry name" value="Calx-beta"/>
    <property type="match status" value="1"/>
</dbReference>
<dbReference type="InterPro" id="IPR026919">
    <property type="entry name" value="ADGRV1"/>
</dbReference>
<dbReference type="InterPro" id="IPR014756">
    <property type="entry name" value="Ig_E-set"/>
</dbReference>
<dbReference type="SUPFAM" id="SSF81296">
    <property type="entry name" value="E set domains"/>
    <property type="match status" value="1"/>
</dbReference>
<dbReference type="SMART" id="SM00237">
    <property type="entry name" value="Calx_beta"/>
    <property type="match status" value="1"/>
</dbReference>
<dbReference type="InterPro" id="IPR024079">
    <property type="entry name" value="MetalloPept_cat_dom_sf"/>
</dbReference>
<dbReference type="GO" id="GO:0016020">
    <property type="term" value="C:membrane"/>
    <property type="evidence" value="ECO:0007669"/>
    <property type="project" value="InterPro"/>
</dbReference>
<dbReference type="InterPro" id="IPR038081">
    <property type="entry name" value="CalX-like_sf"/>
</dbReference>
<dbReference type="EMBL" id="CP155447">
    <property type="protein sequence ID" value="XBH01625.1"/>
    <property type="molecule type" value="Genomic_DNA"/>
</dbReference>
<organism evidence="8">
    <name type="scientific">Singulisphaera sp. Ch08</name>
    <dbReference type="NCBI Taxonomy" id="3120278"/>
    <lineage>
        <taxon>Bacteria</taxon>
        <taxon>Pseudomonadati</taxon>
        <taxon>Planctomycetota</taxon>
        <taxon>Planctomycetia</taxon>
        <taxon>Isosphaerales</taxon>
        <taxon>Isosphaeraceae</taxon>
        <taxon>Singulisphaera</taxon>
    </lineage>
</organism>
<dbReference type="Pfam" id="PF13385">
    <property type="entry name" value="Laminin_G_3"/>
    <property type="match status" value="2"/>
</dbReference>
<dbReference type="SMART" id="SM00560">
    <property type="entry name" value="LamGL"/>
    <property type="match status" value="2"/>
</dbReference>
<feature type="compositionally biased region" description="Basic and acidic residues" evidence="5">
    <location>
        <begin position="1493"/>
        <end position="1506"/>
    </location>
</feature>
<dbReference type="InterPro" id="IPR032812">
    <property type="entry name" value="SbsA_Ig"/>
</dbReference>
<dbReference type="Gene3D" id="3.40.390.10">
    <property type="entry name" value="Collagenase (Catalytic Domain)"/>
    <property type="match status" value="1"/>
</dbReference>
<keyword evidence="3" id="KW-0106">Calcium</keyword>
<feature type="domain" description="Calx-beta" evidence="6">
    <location>
        <begin position="973"/>
        <end position="1073"/>
    </location>
</feature>
<dbReference type="SUPFAM" id="SSF55486">
    <property type="entry name" value="Metalloproteases ('zincins'), catalytic domain"/>
    <property type="match status" value="1"/>
</dbReference>
<evidence type="ECO:0000256" key="1">
    <source>
        <dbReference type="ARBA" id="ARBA00022729"/>
    </source>
</evidence>
<evidence type="ECO:0000259" key="6">
    <source>
        <dbReference type="SMART" id="SM00237"/>
    </source>
</evidence>
<dbReference type="Gene3D" id="2.60.40.2030">
    <property type="match status" value="1"/>
</dbReference>
<keyword evidence="1" id="KW-0732">Signal</keyword>